<reference evidence="2 3" key="1">
    <citation type="submission" date="2024-09" db="EMBL/GenBank/DDBJ databases">
        <title>Chromosome-scale assembly of Riccia sorocarpa.</title>
        <authorList>
            <person name="Paukszto L."/>
        </authorList>
    </citation>
    <scope>NUCLEOTIDE SEQUENCE [LARGE SCALE GENOMIC DNA]</scope>
    <source>
        <strain evidence="2">LP-2024</strain>
        <tissue evidence="2">Aerial parts of the thallus</tissue>
    </source>
</reference>
<evidence type="ECO:0000256" key="1">
    <source>
        <dbReference type="SAM" id="MobiDB-lite"/>
    </source>
</evidence>
<dbReference type="AlphaFoldDB" id="A0ABD3HQV5"/>
<proteinExistence type="predicted"/>
<dbReference type="EMBL" id="JBJQOH010000003">
    <property type="protein sequence ID" value="KAL3693316.1"/>
    <property type="molecule type" value="Genomic_DNA"/>
</dbReference>
<evidence type="ECO:0000313" key="2">
    <source>
        <dbReference type="EMBL" id="KAL3693316.1"/>
    </source>
</evidence>
<dbReference type="Proteomes" id="UP001633002">
    <property type="component" value="Unassembled WGS sequence"/>
</dbReference>
<comment type="caution">
    <text evidence="2">The sequence shown here is derived from an EMBL/GenBank/DDBJ whole genome shotgun (WGS) entry which is preliminary data.</text>
</comment>
<sequence>MQLADQSGLPLYTHQTQKKKGKLTGSDGTHKLTEDWILAGDFNNVELSEDSKGKSALMQGSEECAWRRMVNRTDSMDAYIAAVRTKGGLFTRMAICGQRLRQILKEKKNRQKNDYKEGDDIKREVEDIRIILQEEDNEETRMRLLSKENELKKREIREAKAWRLRSKERWFREGEAPSRYFYSQLKAKLA</sequence>
<feature type="region of interest" description="Disordered" evidence="1">
    <location>
        <begin position="1"/>
        <end position="26"/>
    </location>
</feature>
<gene>
    <name evidence="2" type="ORF">R1sor_006967</name>
</gene>
<organism evidence="2 3">
    <name type="scientific">Riccia sorocarpa</name>
    <dbReference type="NCBI Taxonomy" id="122646"/>
    <lineage>
        <taxon>Eukaryota</taxon>
        <taxon>Viridiplantae</taxon>
        <taxon>Streptophyta</taxon>
        <taxon>Embryophyta</taxon>
        <taxon>Marchantiophyta</taxon>
        <taxon>Marchantiopsida</taxon>
        <taxon>Marchantiidae</taxon>
        <taxon>Marchantiales</taxon>
        <taxon>Ricciaceae</taxon>
        <taxon>Riccia</taxon>
    </lineage>
</organism>
<name>A0ABD3HQV5_9MARC</name>
<evidence type="ECO:0000313" key="3">
    <source>
        <dbReference type="Proteomes" id="UP001633002"/>
    </source>
</evidence>
<keyword evidence="3" id="KW-1185">Reference proteome</keyword>
<protein>
    <submittedName>
        <fullName evidence="2">Uncharacterized protein</fullName>
    </submittedName>
</protein>
<accession>A0ABD3HQV5</accession>